<sequence length="140" mass="16153">MKLFTQPIKFCIVVATVTLGIDLFWHTFATHPMESFDYFTVKWLLAFFVATVFINRPNVVIGAKANYFRNAAFAGVFSFLMSFYYRWWEFAMGAPLGSRAPEINFIAPSHMILFVIVWFLAHASFFFVGLWVANKVIKKA</sequence>
<gene>
    <name evidence="2" type="ORF">A2610_03590</name>
</gene>
<reference evidence="2 3" key="1">
    <citation type="journal article" date="2016" name="Nat. Commun.">
        <title>Thousands of microbial genomes shed light on interconnected biogeochemical processes in an aquifer system.</title>
        <authorList>
            <person name="Anantharaman K."/>
            <person name="Brown C.T."/>
            <person name="Hug L.A."/>
            <person name="Sharon I."/>
            <person name="Castelle C.J."/>
            <person name="Probst A.J."/>
            <person name="Thomas B.C."/>
            <person name="Singh A."/>
            <person name="Wilkins M.J."/>
            <person name="Karaoz U."/>
            <person name="Brodie E.L."/>
            <person name="Williams K.H."/>
            <person name="Hubbard S.S."/>
            <person name="Banfield J.F."/>
        </authorList>
    </citation>
    <scope>NUCLEOTIDE SEQUENCE [LARGE SCALE GENOMIC DNA]</scope>
</reference>
<dbReference type="EMBL" id="MGIV01000018">
    <property type="protein sequence ID" value="OGM93972.1"/>
    <property type="molecule type" value="Genomic_DNA"/>
</dbReference>
<keyword evidence="1" id="KW-0472">Membrane</keyword>
<protein>
    <submittedName>
        <fullName evidence="2">Uncharacterized protein</fullName>
    </submittedName>
</protein>
<comment type="caution">
    <text evidence="2">The sequence shown here is derived from an EMBL/GenBank/DDBJ whole genome shotgun (WGS) entry which is preliminary data.</text>
</comment>
<name>A0A1F8DZM8_9BACT</name>
<feature type="transmembrane region" description="Helical" evidence="1">
    <location>
        <begin position="38"/>
        <end position="55"/>
    </location>
</feature>
<evidence type="ECO:0000256" key="1">
    <source>
        <dbReference type="SAM" id="Phobius"/>
    </source>
</evidence>
<accession>A0A1F8DZM8</accession>
<keyword evidence="1" id="KW-0812">Transmembrane</keyword>
<proteinExistence type="predicted"/>
<feature type="transmembrane region" description="Helical" evidence="1">
    <location>
        <begin position="105"/>
        <end position="133"/>
    </location>
</feature>
<evidence type="ECO:0000313" key="3">
    <source>
        <dbReference type="Proteomes" id="UP000179057"/>
    </source>
</evidence>
<dbReference type="AlphaFoldDB" id="A0A1F8DZM8"/>
<feature type="transmembrane region" description="Helical" evidence="1">
    <location>
        <begin position="7"/>
        <end position="26"/>
    </location>
</feature>
<dbReference type="Proteomes" id="UP000179057">
    <property type="component" value="Unassembled WGS sequence"/>
</dbReference>
<keyword evidence="1" id="KW-1133">Transmembrane helix</keyword>
<feature type="transmembrane region" description="Helical" evidence="1">
    <location>
        <begin position="67"/>
        <end position="85"/>
    </location>
</feature>
<organism evidence="2 3">
    <name type="scientific">Candidatus Wolfebacteria bacterium RIFOXYD1_FULL_48_65</name>
    <dbReference type="NCBI Taxonomy" id="1802561"/>
    <lineage>
        <taxon>Bacteria</taxon>
        <taxon>Candidatus Wolfeibacteriota</taxon>
    </lineage>
</organism>
<evidence type="ECO:0000313" key="2">
    <source>
        <dbReference type="EMBL" id="OGM93972.1"/>
    </source>
</evidence>